<accession>A0A8J3CCQ9</accession>
<dbReference type="EMBL" id="BMMK01000015">
    <property type="protein sequence ID" value="GGM59993.1"/>
    <property type="molecule type" value="Genomic_DNA"/>
</dbReference>
<feature type="region of interest" description="Disordered" evidence="1">
    <location>
        <begin position="246"/>
        <end position="268"/>
    </location>
</feature>
<reference evidence="2" key="2">
    <citation type="submission" date="2020-09" db="EMBL/GenBank/DDBJ databases">
        <authorList>
            <person name="Sun Q."/>
            <person name="Zhou Y."/>
        </authorList>
    </citation>
    <scope>NUCLEOTIDE SEQUENCE</scope>
    <source>
        <strain evidence="2">CGMCC 4.5737</strain>
    </source>
</reference>
<dbReference type="Proteomes" id="UP000637578">
    <property type="component" value="Unassembled WGS sequence"/>
</dbReference>
<proteinExistence type="predicted"/>
<reference evidence="2" key="1">
    <citation type="journal article" date="2014" name="Int. J. Syst. Evol. Microbiol.">
        <title>Complete genome sequence of Corynebacterium casei LMG S-19264T (=DSM 44701T), isolated from a smear-ripened cheese.</title>
        <authorList>
            <consortium name="US DOE Joint Genome Institute (JGI-PGF)"/>
            <person name="Walter F."/>
            <person name="Albersmeier A."/>
            <person name="Kalinowski J."/>
            <person name="Ruckert C."/>
        </authorList>
    </citation>
    <scope>NUCLEOTIDE SEQUENCE</scope>
    <source>
        <strain evidence="2">CGMCC 4.5737</strain>
    </source>
</reference>
<dbReference type="Gene3D" id="3.40.50.720">
    <property type="entry name" value="NAD(P)-binding Rossmann-like Domain"/>
    <property type="match status" value="1"/>
</dbReference>
<dbReference type="SUPFAM" id="SSF48179">
    <property type="entry name" value="6-phosphogluconate dehydrogenase C-terminal domain-like"/>
    <property type="match status" value="1"/>
</dbReference>
<sequence length="268" mass="27497">MVVLRPGRTVPCWPAGEAGRRAVLAAGFPVVDLPTALCRVGIAVSLGPPAGVETVARRIATHGFAGICVDAGPPSPGRARLLAAMLSAAGATVVDAAVIGLLAEGLGTARLFLSGPRLAVRSVARLVDGSRVERARLGEQLGWAGVLLMAFASYETASRALAAAVQALADRHGVTEALLTEALRLPSSLADPDCRPTLAKRAWQSAPEMYEVARTLDAPALPTVLAPATAGVLAVWDTGPAWHTGDARVAGPRRDDTVLRPAPPLEGG</sequence>
<organism evidence="2 3">
    <name type="scientific">Longimycelium tulufanense</name>
    <dbReference type="NCBI Taxonomy" id="907463"/>
    <lineage>
        <taxon>Bacteria</taxon>
        <taxon>Bacillati</taxon>
        <taxon>Actinomycetota</taxon>
        <taxon>Actinomycetes</taxon>
        <taxon>Pseudonocardiales</taxon>
        <taxon>Pseudonocardiaceae</taxon>
        <taxon>Longimycelium</taxon>
    </lineage>
</organism>
<dbReference type="AlphaFoldDB" id="A0A8J3CCQ9"/>
<keyword evidence="3" id="KW-1185">Reference proteome</keyword>
<protein>
    <submittedName>
        <fullName evidence="2">Uncharacterized protein</fullName>
    </submittedName>
</protein>
<gene>
    <name evidence="2" type="ORF">GCM10012275_33900</name>
</gene>
<evidence type="ECO:0000313" key="3">
    <source>
        <dbReference type="Proteomes" id="UP000637578"/>
    </source>
</evidence>
<name>A0A8J3CCQ9_9PSEU</name>
<evidence type="ECO:0000256" key="1">
    <source>
        <dbReference type="SAM" id="MobiDB-lite"/>
    </source>
</evidence>
<evidence type="ECO:0000313" key="2">
    <source>
        <dbReference type="EMBL" id="GGM59993.1"/>
    </source>
</evidence>
<dbReference type="InterPro" id="IPR008927">
    <property type="entry name" value="6-PGluconate_DH-like_C_sf"/>
</dbReference>
<comment type="caution">
    <text evidence="2">The sequence shown here is derived from an EMBL/GenBank/DDBJ whole genome shotgun (WGS) entry which is preliminary data.</text>
</comment>